<feature type="non-terminal residue" evidence="1">
    <location>
        <position position="86"/>
    </location>
</feature>
<dbReference type="Proteomes" id="UP000054270">
    <property type="component" value="Unassembled WGS sequence"/>
</dbReference>
<dbReference type="OMA" id="TTMNVEN"/>
<sequence length="86" mass="10505">MWRLWARSTSPYLSRLRTTMGVENFWRQLKHNYLHNYTRPRLDQLVWVLIHKVTPAYFARMDGLQDGYRMGRSKPLTAYQRRFKTA</sequence>
<gene>
    <name evidence="1" type="ORF">HYPSUDRAFT_151402</name>
</gene>
<proteinExistence type="predicted"/>
<accession>A0A0D2N304</accession>
<keyword evidence="2" id="KW-1185">Reference proteome</keyword>
<dbReference type="STRING" id="945553.A0A0D2N304"/>
<organism evidence="1 2">
    <name type="scientific">Hypholoma sublateritium (strain FD-334 SS-4)</name>
    <dbReference type="NCBI Taxonomy" id="945553"/>
    <lineage>
        <taxon>Eukaryota</taxon>
        <taxon>Fungi</taxon>
        <taxon>Dikarya</taxon>
        <taxon>Basidiomycota</taxon>
        <taxon>Agaricomycotina</taxon>
        <taxon>Agaricomycetes</taxon>
        <taxon>Agaricomycetidae</taxon>
        <taxon>Agaricales</taxon>
        <taxon>Agaricineae</taxon>
        <taxon>Strophariaceae</taxon>
        <taxon>Hypholoma</taxon>
    </lineage>
</organism>
<protein>
    <submittedName>
        <fullName evidence="1">Uncharacterized protein</fullName>
    </submittedName>
</protein>
<evidence type="ECO:0000313" key="2">
    <source>
        <dbReference type="Proteomes" id="UP000054270"/>
    </source>
</evidence>
<evidence type="ECO:0000313" key="1">
    <source>
        <dbReference type="EMBL" id="KJA13619.1"/>
    </source>
</evidence>
<dbReference type="OrthoDB" id="3262412at2759"/>
<reference evidence="2" key="1">
    <citation type="submission" date="2014-04" db="EMBL/GenBank/DDBJ databases">
        <title>Evolutionary Origins and Diversification of the Mycorrhizal Mutualists.</title>
        <authorList>
            <consortium name="DOE Joint Genome Institute"/>
            <consortium name="Mycorrhizal Genomics Consortium"/>
            <person name="Kohler A."/>
            <person name="Kuo A."/>
            <person name="Nagy L.G."/>
            <person name="Floudas D."/>
            <person name="Copeland A."/>
            <person name="Barry K.W."/>
            <person name="Cichocki N."/>
            <person name="Veneault-Fourrey C."/>
            <person name="LaButti K."/>
            <person name="Lindquist E.A."/>
            <person name="Lipzen A."/>
            <person name="Lundell T."/>
            <person name="Morin E."/>
            <person name="Murat C."/>
            <person name="Riley R."/>
            <person name="Ohm R."/>
            <person name="Sun H."/>
            <person name="Tunlid A."/>
            <person name="Henrissat B."/>
            <person name="Grigoriev I.V."/>
            <person name="Hibbett D.S."/>
            <person name="Martin F."/>
        </authorList>
    </citation>
    <scope>NUCLEOTIDE SEQUENCE [LARGE SCALE GENOMIC DNA]</scope>
    <source>
        <strain evidence="2">FD-334 SS-4</strain>
    </source>
</reference>
<name>A0A0D2N304_HYPSF</name>
<dbReference type="EMBL" id="KN817726">
    <property type="protein sequence ID" value="KJA13619.1"/>
    <property type="molecule type" value="Genomic_DNA"/>
</dbReference>
<dbReference type="AlphaFoldDB" id="A0A0D2N304"/>